<feature type="compositionally biased region" description="Basic and acidic residues" evidence="1">
    <location>
        <begin position="14"/>
        <end position="23"/>
    </location>
</feature>
<evidence type="ECO:0000313" key="2">
    <source>
        <dbReference type="EMBL" id="RNA16718.1"/>
    </source>
</evidence>
<organism evidence="2 3">
    <name type="scientific">Brachionus plicatilis</name>
    <name type="common">Marine rotifer</name>
    <name type="synonym">Brachionus muelleri</name>
    <dbReference type="NCBI Taxonomy" id="10195"/>
    <lineage>
        <taxon>Eukaryota</taxon>
        <taxon>Metazoa</taxon>
        <taxon>Spiralia</taxon>
        <taxon>Gnathifera</taxon>
        <taxon>Rotifera</taxon>
        <taxon>Eurotatoria</taxon>
        <taxon>Monogononta</taxon>
        <taxon>Pseudotrocha</taxon>
        <taxon>Ploima</taxon>
        <taxon>Brachionidae</taxon>
        <taxon>Brachionus</taxon>
    </lineage>
</organism>
<evidence type="ECO:0000313" key="3">
    <source>
        <dbReference type="Proteomes" id="UP000276133"/>
    </source>
</evidence>
<comment type="caution">
    <text evidence="2">The sequence shown here is derived from an EMBL/GenBank/DDBJ whole genome shotgun (WGS) entry which is preliminary data.</text>
</comment>
<proteinExistence type="predicted"/>
<protein>
    <submittedName>
        <fullName evidence="2">Uncharacterized protein</fullName>
    </submittedName>
</protein>
<feature type="non-terminal residue" evidence="2">
    <location>
        <position position="1"/>
    </location>
</feature>
<gene>
    <name evidence="2" type="ORF">BpHYR1_054498</name>
</gene>
<keyword evidence="3" id="KW-1185">Reference proteome</keyword>
<dbReference type="Proteomes" id="UP000276133">
    <property type="component" value="Unassembled WGS sequence"/>
</dbReference>
<dbReference type="AlphaFoldDB" id="A0A3M7R0C4"/>
<dbReference type="EMBL" id="REGN01004646">
    <property type="protein sequence ID" value="RNA16718.1"/>
    <property type="molecule type" value="Genomic_DNA"/>
</dbReference>
<sequence length="23" mass="2540">PVIGSLFTEAVRPTPEDPRPVVY</sequence>
<name>A0A3M7R0C4_BRAPC</name>
<accession>A0A3M7R0C4</accession>
<evidence type="ECO:0000256" key="1">
    <source>
        <dbReference type="SAM" id="MobiDB-lite"/>
    </source>
</evidence>
<feature type="region of interest" description="Disordered" evidence="1">
    <location>
        <begin position="1"/>
        <end position="23"/>
    </location>
</feature>
<reference evidence="2 3" key="1">
    <citation type="journal article" date="2018" name="Sci. Rep.">
        <title>Genomic signatures of local adaptation to the degree of environmental predictability in rotifers.</title>
        <authorList>
            <person name="Franch-Gras L."/>
            <person name="Hahn C."/>
            <person name="Garcia-Roger E.M."/>
            <person name="Carmona M.J."/>
            <person name="Serra M."/>
            <person name="Gomez A."/>
        </authorList>
    </citation>
    <scope>NUCLEOTIDE SEQUENCE [LARGE SCALE GENOMIC DNA]</scope>
    <source>
        <strain evidence="2">HYR1</strain>
    </source>
</reference>